<evidence type="ECO:0000313" key="3">
    <source>
        <dbReference type="Proteomes" id="UP000594430"/>
    </source>
</evidence>
<accession>A0A7S9QAK4</accession>
<geneLocation type="plasmid" evidence="2 3">
    <name>pVIM-24-ZDHY414</name>
</geneLocation>
<dbReference type="EMBL" id="CP064948">
    <property type="protein sequence ID" value="QPH51755.1"/>
    <property type="molecule type" value="Genomic_DNA"/>
</dbReference>
<organism evidence="2 3">
    <name type="scientific">Pseudomonas fulva</name>
    <dbReference type="NCBI Taxonomy" id="47880"/>
    <lineage>
        <taxon>Bacteria</taxon>
        <taxon>Pseudomonadati</taxon>
        <taxon>Pseudomonadota</taxon>
        <taxon>Gammaproteobacteria</taxon>
        <taxon>Pseudomonadales</taxon>
        <taxon>Pseudomonadaceae</taxon>
        <taxon>Pseudomonas</taxon>
    </lineage>
</organism>
<feature type="region of interest" description="Disordered" evidence="1">
    <location>
        <begin position="33"/>
        <end position="52"/>
    </location>
</feature>
<dbReference type="RefSeq" id="WP_158242124.1">
    <property type="nucleotide sequence ID" value="NZ_CP064945.1"/>
</dbReference>
<gene>
    <name evidence="2" type="ORF">IZU98_26185</name>
</gene>
<sequence length="52" mass="6075">MSFQVELVNVPPLWVQQAGDEFEHAKARFLSHEHDDCSELRNEKEDSDESPF</sequence>
<dbReference type="Proteomes" id="UP000594430">
    <property type="component" value="Plasmid pVIM-24-ZDHY414"/>
</dbReference>
<evidence type="ECO:0000256" key="1">
    <source>
        <dbReference type="SAM" id="MobiDB-lite"/>
    </source>
</evidence>
<keyword evidence="2" id="KW-0614">Plasmid</keyword>
<reference evidence="2 3" key="1">
    <citation type="submission" date="2020-11" db="EMBL/GenBank/DDBJ databases">
        <title>Pseudomonas fulva producing VIM-24.</title>
        <authorList>
            <person name="Liu S."/>
        </authorList>
    </citation>
    <scope>NUCLEOTIDE SEQUENCE [LARGE SCALE GENOMIC DNA]</scope>
    <source>
        <strain evidence="2 3">ZDHY414</strain>
        <plasmid evidence="2 3">pVIM-24-ZDHY414</plasmid>
    </source>
</reference>
<name>A0A7S9QAK4_9PSED</name>
<proteinExistence type="predicted"/>
<feature type="compositionally biased region" description="Basic and acidic residues" evidence="1">
    <location>
        <begin position="33"/>
        <end position="44"/>
    </location>
</feature>
<evidence type="ECO:0000313" key="2">
    <source>
        <dbReference type="EMBL" id="QPH51755.1"/>
    </source>
</evidence>
<dbReference type="AlphaFoldDB" id="A0A7S9QAK4"/>
<protein>
    <submittedName>
        <fullName evidence="2">Uncharacterized protein</fullName>
    </submittedName>
</protein>